<keyword evidence="3" id="KW-1185">Reference proteome</keyword>
<dbReference type="RefSeq" id="WP_378163799.1">
    <property type="nucleotide sequence ID" value="NZ_JBHSBU010000001.1"/>
</dbReference>
<comment type="caution">
    <text evidence="2">The sequence shown here is derived from an EMBL/GenBank/DDBJ whole genome shotgun (WGS) entry which is preliminary data.</text>
</comment>
<evidence type="ECO:0008006" key="4">
    <source>
        <dbReference type="Google" id="ProtNLM"/>
    </source>
</evidence>
<evidence type="ECO:0000256" key="1">
    <source>
        <dbReference type="SAM" id="Phobius"/>
    </source>
</evidence>
<protein>
    <recommendedName>
        <fullName evidence="4">DUF1266 domain-containing protein</fullName>
    </recommendedName>
</protein>
<evidence type="ECO:0000313" key="3">
    <source>
        <dbReference type="Proteomes" id="UP001595791"/>
    </source>
</evidence>
<dbReference type="EMBL" id="JBHSBU010000001">
    <property type="protein sequence ID" value="MFC4159728.1"/>
    <property type="molecule type" value="Genomic_DNA"/>
</dbReference>
<keyword evidence="1" id="KW-1133">Transmembrane helix</keyword>
<accession>A0ABV8MRE1</accession>
<dbReference type="Proteomes" id="UP001595791">
    <property type="component" value="Unassembled WGS sequence"/>
</dbReference>
<feature type="transmembrane region" description="Helical" evidence="1">
    <location>
        <begin position="20"/>
        <end position="40"/>
    </location>
</feature>
<keyword evidence="1" id="KW-0472">Membrane</keyword>
<sequence>MSFLSASAPWSFPLRLHRLVWWALALLLLIVALPLLLNWLDEPLEPATEAWLDYRFPVALPERNGYLALISLDAEHERPLQAAAATLAAYRTIAAEQPGWAGAARYQAVQEHWLRPLDVALPSLKFCEADCYDSLRERSAMLALLRRDHAELLQRYRAMLALPEFAEDLPFEDDLPLPRYAPAQQLGLLYLSEVVEALEQGQVEYAYDLWAAYQGFWRRAAAGSRTMVNLMVASSALGRGQALLAAMLKRHPASLPQARRLALPLLGGESVRAMLGRSLIGEFRLHANGLDRLLAADTAEGAESAYPGLEAPAEPGLGLGAWLIRRNGTLNLIRRAYERGLAAGSARDVLADYRAAWDLLTLGNPLSQLLVCMSDTDYSSFVRRAERVDGEAAALRQWLVTGRP</sequence>
<reference evidence="3" key="1">
    <citation type="journal article" date="2019" name="Int. J. Syst. Evol. Microbiol.">
        <title>The Global Catalogue of Microorganisms (GCM) 10K type strain sequencing project: providing services to taxonomists for standard genome sequencing and annotation.</title>
        <authorList>
            <consortium name="The Broad Institute Genomics Platform"/>
            <consortium name="The Broad Institute Genome Sequencing Center for Infectious Disease"/>
            <person name="Wu L."/>
            <person name="Ma J."/>
        </authorList>
    </citation>
    <scope>NUCLEOTIDE SEQUENCE [LARGE SCALE GENOMIC DNA]</scope>
    <source>
        <strain evidence="3">LMG 29894</strain>
    </source>
</reference>
<keyword evidence="1" id="KW-0812">Transmembrane</keyword>
<name>A0ABV8MRE1_9NEIS</name>
<gene>
    <name evidence="2" type="ORF">ACFOW7_10250</name>
</gene>
<proteinExistence type="predicted"/>
<evidence type="ECO:0000313" key="2">
    <source>
        <dbReference type="EMBL" id="MFC4159728.1"/>
    </source>
</evidence>
<organism evidence="2 3">
    <name type="scientific">Chitinimonas lacunae</name>
    <dbReference type="NCBI Taxonomy" id="1963018"/>
    <lineage>
        <taxon>Bacteria</taxon>
        <taxon>Pseudomonadati</taxon>
        <taxon>Pseudomonadota</taxon>
        <taxon>Betaproteobacteria</taxon>
        <taxon>Neisseriales</taxon>
        <taxon>Chitinibacteraceae</taxon>
        <taxon>Chitinimonas</taxon>
    </lineage>
</organism>